<keyword evidence="2" id="KW-1185">Reference proteome</keyword>
<organism evidence="1 2">
    <name type="scientific">Pedobacter terrae</name>
    <dbReference type="NCBI Taxonomy" id="405671"/>
    <lineage>
        <taxon>Bacteria</taxon>
        <taxon>Pseudomonadati</taxon>
        <taxon>Bacteroidota</taxon>
        <taxon>Sphingobacteriia</taxon>
        <taxon>Sphingobacteriales</taxon>
        <taxon>Sphingobacteriaceae</taxon>
        <taxon>Pedobacter</taxon>
    </lineage>
</organism>
<sequence>MILSFAMKKSFAPAHPIGKIRRKTKSSSKKSCFFLKWRIFSRFRINRKLGNDIAVNFQTGKIKMKLFGKHALHE</sequence>
<dbReference type="AlphaFoldDB" id="A0A1G7WPY3"/>
<proteinExistence type="predicted"/>
<gene>
    <name evidence="1" type="ORF">SAMN05421827_11093</name>
</gene>
<evidence type="ECO:0000313" key="2">
    <source>
        <dbReference type="Proteomes" id="UP000199643"/>
    </source>
</evidence>
<dbReference type="STRING" id="405671.SAMN05421827_11093"/>
<name>A0A1G7WPY3_9SPHI</name>
<reference evidence="2" key="1">
    <citation type="submission" date="2016-10" db="EMBL/GenBank/DDBJ databases">
        <authorList>
            <person name="Varghese N."/>
            <person name="Submissions S."/>
        </authorList>
    </citation>
    <scope>NUCLEOTIDE SEQUENCE [LARGE SCALE GENOMIC DNA]</scope>
    <source>
        <strain evidence="2">DSM 17933</strain>
    </source>
</reference>
<dbReference type="Proteomes" id="UP000199643">
    <property type="component" value="Unassembled WGS sequence"/>
</dbReference>
<protein>
    <submittedName>
        <fullName evidence="1">Uncharacterized protein</fullName>
    </submittedName>
</protein>
<accession>A0A1G7WPY3</accession>
<dbReference type="EMBL" id="FNCH01000010">
    <property type="protein sequence ID" value="SDG74021.1"/>
    <property type="molecule type" value="Genomic_DNA"/>
</dbReference>
<evidence type="ECO:0000313" key="1">
    <source>
        <dbReference type="EMBL" id="SDG74021.1"/>
    </source>
</evidence>